<dbReference type="PROSITE" id="PS51257">
    <property type="entry name" value="PROKAR_LIPOPROTEIN"/>
    <property type="match status" value="1"/>
</dbReference>
<dbReference type="EMBL" id="JAAGMQ010001229">
    <property type="protein sequence ID" value="NEC39639.1"/>
    <property type="molecule type" value="Genomic_DNA"/>
</dbReference>
<name>A0A6G3TSB5_9ACTN</name>
<reference evidence="2 3" key="1">
    <citation type="submission" date="2020-01" db="EMBL/GenBank/DDBJ databases">
        <title>Insect and environment-associated Actinomycetes.</title>
        <authorList>
            <person name="Currrie C."/>
            <person name="Chevrette M."/>
            <person name="Carlson C."/>
            <person name="Stubbendieck R."/>
            <person name="Wendt-Pienkowski E."/>
        </authorList>
    </citation>
    <scope>NUCLEOTIDE SEQUENCE [LARGE SCALE GENOMIC DNA]</scope>
    <source>
        <strain evidence="2 3">SID7739</strain>
    </source>
</reference>
<feature type="compositionally biased region" description="Polar residues" evidence="1">
    <location>
        <begin position="203"/>
        <end position="212"/>
    </location>
</feature>
<dbReference type="Proteomes" id="UP000475666">
    <property type="component" value="Unassembled WGS sequence"/>
</dbReference>
<protein>
    <recommendedName>
        <fullName evidence="4">Lipoprotein</fullName>
    </recommendedName>
</protein>
<gene>
    <name evidence="2" type="ORF">G3I66_41915</name>
</gene>
<evidence type="ECO:0000313" key="3">
    <source>
        <dbReference type="Proteomes" id="UP000475666"/>
    </source>
</evidence>
<feature type="region of interest" description="Disordered" evidence="1">
    <location>
        <begin position="200"/>
        <end position="219"/>
    </location>
</feature>
<accession>A0A6G3TSB5</accession>
<comment type="caution">
    <text evidence="2">The sequence shown here is derived from an EMBL/GenBank/DDBJ whole genome shotgun (WGS) entry which is preliminary data.</text>
</comment>
<dbReference type="AlphaFoldDB" id="A0A6G3TSB5"/>
<organism evidence="2 3">
    <name type="scientific">Streptomyces rubrogriseus</name>
    <dbReference type="NCBI Taxonomy" id="194673"/>
    <lineage>
        <taxon>Bacteria</taxon>
        <taxon>Bacillati</taxon>
        <taxon>Actinomycetota</taxon>
        <taxon>Actinomycetes</taxon>
        <taxon>Kitasatosporales</taxon>
        <taxon>Streptomycetaceae</taxon>
        <taxon>Streptomyces</taxon>
        <taxon>Streptomyces violaceoruber group</taxon>
    </lineage>
</organism>
<evidence type="ECO:0008006" key="4">
    <source>
        <dbReference type="Google" id="ProtNLM"/>
    </source>
</evidence>
<sequence>MTRRMYRWYAGAAVALLLTGCGESPESDSTTGRAALTKEQVGLTLPDGEVMTGWKQSFQPTAIEMNELYRSQACPINGNAGCENSRFFGAATFQRESPTASVTFQIVAYDSEKSAQDAYDVLWDGYYDNQASVTGQKARTLKLGPIGDQHDARLGTSGFHGEPGAVTQTRVGTTLLWTMEKAAHKGDIDEDSIRDLASMLAKRSQQAQNGNEPSAGLNG</sequence>
<evidence type="ECO:0000256" key="1">
    <source>
        <dbReference type="SAM" id="MobiDB-lite"/>
    </source>
</evidence>
<evidence type="ECO:0000313" key="2">
    <source>
        <dbReference type="EMBL" id="NEC39639.1"/>
    </source>
</evidence>
<proteinExistence type="predicted"/>